<feature type="domain" description="REase associating with pPIWI RE" evidence="1">
    <location>
        <begin position="260"/>
        <end position="367"/>
    </location>
</feature>
<dbReference type="EMBL" id="JASNGB010000097">
    <property type="protein sequence ID" value="MDL2344635.1"/>
    <property type="molecule type" value="Genomic_DNA"/>
</dbReference>
<proteinExistence type="predicted"/>
<dbReference type="Proteomes" id="UP001302059">
    <property type="component" value="Unassembled WGS sequence"/>
</dbReference>
<evidence type="ECO:0000313" key="3">
    <source>
        <dbReference type="EMBL" id="MDL2344635.1"/>
    </source>
</evidence>
<accession>A0ABT7JHV3</accession>
<dbReference type="InterPro" id="IPR041191">
    <property type="entry name" value="pPIWI_RE_Y"/>
</dbReference>
<evidence type="ECO:0000313" key="4">
    <source>
        <dbReference type="Proteomes" id="UP001302059"/>
    </source>
</evidence>
<organism evidence="3 4">
    <name type="scientific">Deinococcus rhizophilus</name>
    <dbReference type="NCBI Taxonomy" id="3049544"/>
    <lineage>
        <taxon>Bacteria</taxon>
        <taxon>Thermotogati</taxon>
        <taxon>Deinococcota</taxon>
        <taxon>Deinococci</taxon>
        <taxon>Deinococcales</taxon>
        <taxon>Deinococcaceae</taxon>
        <taxon>Deinococcus</taxon>
    </lineage>
</organism>
<protein>
    <recommendedName>
        <fullName evidence="5">REase associating with pPIWI RE domain-containing protein</fullName>
    </recommendedName>
</protein>
<evidence type="ECO:0000259" key="2">
    <source>
        <dbReference type="Pfam" id="PF18156"/>
    </source>
</evidence>
<evidence type="ECO:0008006" key="5">
    <source>
        <dbReference type="Google" id="ProtNLM"/>
    </source>
</evidence>
<dbReference type="Pfam" id="PF18156">
    <property type="entry name" value="pPIWI_RE_Y"/>
    <property type="match status" value="1"/>
</dbReference>
<dbReference type="InterPro" id="IPR040828">
    <property type="entry name" value="pPIWI_RE_REase"/>
</dbReference>
<dbReference type="RefSeq" id="WP_285523753.1">
    <property type="nucleotide sequence ID" value="NZ_JASNGB010000097.1"/>
</dbReference>
<keyword evidence="4" id="KW-1185">Reference proteome</keyword>
<reference evidence="3 4" key="1">
    <citation type="submission" date="2023-05" db="EMBL/GenBank/DDBJ databases">
        <authorList>
            <person name="Gao F."/>
        </authorList>
    </citation>
    <scope>NUCLEOTIDE SEQUENCE [LARGE SCALE GENOMIC DNA]</scope>
    <source>
        <strain evidence="3 4">MIMF12</strain>
    </source>
</reference>
<gene>
    <name evidence="3" type="ORF">QOL99_10790</name>
</gene>
<dbReference type="Pfam" id="PF18154">
    <property type="entry name" value="pPIWI_RE_REase"/>
    <property type="match status" value="1"/>
</dbReference>
<comment type="caution">
    <text evidence="3">The sequence shown here is derived from an EMBL/GenBank/DDBJ whole genome shotgun (WGS) entry which is preliminary data.</text>
</comment>
<sequence>MPEHSTYALDTLRLLAAGLVRQHNNSRRGAILDARDEQGRTVTPVLLLRAQARISRLQIASGQVAVADSLHRLVADACKPLKDWAPATLLSEVTGMDDLVLIDPEYRIPTPECIDLAQEGGDLDNFRENEWHDKLRATLGSVTNAKWRARAYTMLRRFIVEHPAATDAELKKLTDELDDITVEPVLGPLLREMYRPVGGRGESVRRCDRCHSVVQQGPTPHCSSELCRVQDSLPDFSDPMSAADLWALRRELVYFWVNPGRAELKLFDALREVREDVDLYPHEDEADIAIGGDHEVGLDLKDHRRMTTLAKHFQKSRGGLASYRRAIVVVTDRGTPAHGEARRDQLREEFSELGIDLEVMTEGDVLRTFGRGGRA</sequence>
<evidence type="ECO:0000259" key="1">
    <source>
        <dbReference type="Pfam" id="PF18154"/>
    </source>
</evidence>
<name>A0ABT7JHV3_9DEIO</name>
<feature type="domain" description="pPIWI-RE three-gene island" evidence="2">
    <location>
        <begin position="68"/>
        <end position="166"/>
    </location>
</feature>